<dbReference type="Pfam" id="PF03473">
    <property type="entry name" value="MOSC"/>
    <property type="match status" value="1"/>
</dbReference>
<proteinExistence type="predicted"/>
<dbReference type="InterPro" id="IPR005303">
    <property type="entry name" value="MOCOS_middle"/>
</dbReference>
<accession>A0AAN6Z6N6</accession>
<dbReference type="Pfam" id="PF03476">
    <property type="entry name" value="MOSC_N"/>
    <property type="match status" value="1"/>
</dbReference>
<dbReference type="EMBL" id="MU853225">
    <property type="protein sequence ID" value="KAK4126189.1"/>
    <property type="molecule type" value="Genomic_DNA"/>
</dbReference>
<dbReference type="GO" id="GO:0030151">
    <property type="term" value="F:molybdenum ion binding"/>
    <property type="evidence" value="ECO:0007669"/>
    <property type="project" value="InterPro"/>
</dbReference>
<organism evidence="3 4">
    <name type="scientific">Parathielavia appendiculata</name>
    <dbReference type="NCBI Taxonomy" id="2587402"/>
    <lineage>
        <taxon>Eukaryota</taxon>
        <taxon>Fungi</taxon>
        <taxon>Dikarya</taxon>
        <taxon>Ascomycota</taxon>
        <taxon>Pezizomycotina</taxon>
        <taxon>Sordariomycetes</taxon>
        <taxon>Sordariomycetidae</taxon>
        <taxon>Sordariales</taxon>
        <taxon>Chaetomiaceae</taxon>
        <taxon>Parathielavia</taxon>
    </lineage>
</organism>
<reference evidence="3" key="2">
    <citation type="submission" date="2023-05" db="EMBL/GenBank/DDBJ databases">
        <authorList>
            <consortium name="Lawrence Berkeley National Laboratory"/>
            <person name="Steindorff A."/>
            <person name="Hensen N."/>
            <person name="Bonometti L."/>
            <person name="Westerberg I."/>
            <person name="Brannstrom I.O."/>
            <person name="Guillou S."/>
            <person name="Cros-Aarteil S."/>
            <person name="Calhoun S."/>
            <person name="Haridas S."/>
            <person name="Kuo A."/>
            <person name="Mondo S."/>
            <person name="Pangilinan J."/>
            <person name="Riley R."/>
            <person name="Labutti K."/>
            <person name="Andreopoulos B."/>
            <person name="Lipzen A."/>
            <person name="Chen C."/>
            <person name="Yanf M."/>
            <person name="Daum C."/>
            <person name="Ng V."/>
            <person name="Clum A."/>
            <person name="Ohm R."/>
            <person name="Martin F."/>
            <person name="Silar P."/>
            <person name="Natvig D."/>
            <person name="Lalanne C."/>
            <person name="Gautier V."/>
            <person name="Ament-Velasquez S.L."/>
            <person name="Kruys A."/>
            <person name="Hutchinson M.I."/>
            <person name="Powell A.J."/>
            <person name="Barry K."/>
            <person name="Miller A.N."/>
            <person name="Grigoriev I.V."/>
            <person name="Debuchy R."/>
            <person name="Gladieux P."/>
            <person name="Thoren M.H."/>
            <person name="Johannesson H."/>
        </authorList>
    </citation>
    <scope>NUCLEOTIDE SEQUENCE</scope>
    <source>
        <strain evidence="3">CBS 731.68</strain>
    </source>
</reference>
<dbReference type="RefSeq" id="XP_062649960.1">
    <property type="nucleotide sequence ID" value="XM_062792453.1"/>
</dbReference>
<comment type="caution">
    <text evidence="3">The sequence shown here is derived from an EMBL/GenBank/DDBJ whole genome shotgun (WGS) entry which is preliminary data.</text>
</comment>
<sequence>MDGSTAARGGPTIDSTSAFVLLVTTLAFFLPLLIHFPPIPPSKRDALLETHTEIGLRPSKSRLQGNLKVEAGSTATSNQTQIRSLWIYPLKSCKGIEVCQSKVLPTGLEYDRLYTFAQLGHPGPVGAQRSRSSDRDEKWQFITQRQFPLLAMVQVDLFIPDIARARGQPSKVSEPFLLVRFPWQEPGLRGMLAWTAAKLARGWRARPEKEFVLPVAFPSEDEIEARGYTREPVTIWRDTVEALNMEAELPRELSLYLGVNDRLGLFRVDPARLRDVYRCAPTLHDVGYQPVTNFQDAYPLHLLNLASVRDFDAKIEKDKALPVLDPRRFRANIIVDGGNTPYDEETWKKIRFTPRPGSKREASTFHVSCRTVRCKMPNVDQDTGHRHPVEPDKALRKFRDVDEGAKHKGCLGMQLTPLFSKTESHEDLESWVEVGMSVQLLERGRHVYIPQ</sequence>
<dbReference type="PANTHER" id="PTHR14237">
    <property type="entry name" value="MOLYBDOPTERIN COFACTOR SULFURASE MOSC"/>
    <property type="match status" value="1"/>
</dbReference>
<dbReference type="InterPro" id="IPR011037">
    <property type="entry name" value="Pyrv_Knase-like_insert_dom_sf"/>
</dbReference>
<dbReference type="GeneID" id="87829222"/>
<evidence type="ECO:0000313" key="4">
    <source>
        <dbReference type="Proteomes" id="UP001302602"/>
    </source>
</evidence>
<protein>
    <recommendedName>
        <fullName evidence="2">MOSC domain-containing protein</fullName>
    </recommendedName>
</protein>
<dbReference type="GO" id="GO:0030170">
    <property type="term" value="F:pyridoxal phosphate binding"/>
    <property type="evidence" value="ECO:0007669"/>
    <property type="project" value="InterPro"/>
</dbReference>
<dbReference type="Proteomes" id="UP001302602">
    <property type="component" value="Unassembled WGS sequence"/>
</dbReference>
<evidence type="ECO:0000259" key="2">
    <source>
        <dbReference type="PROSITE" id="PS51340"/>
    </source>
</evidence>
<dbReference type="GO" id="GO:0003824">
    <property type="term" value="F:catalytic activity"/>
    <property type="evidence" value="ECO:0007669"/>
    <property type="project" value="InterPro"/>
</dbReference>
<feature type="transmembrane region" description="Helical" evidence="1">
    <location>
        <begin position="16"/>
        <end position="34"/>
    </location>
</feature>
<keyword evidence="1" id="KW-0812">Transmembrane</keyword>
<dbReference type="AlphaFoldDB" id="A0AAN6Z6N6"/>
<dbReference type="SUPFAM" id="SSF50800">
    <property type="entry name" value="PK beta-barrel domain-like"/>
    <property type="match status" value="1"/>
</dbReference>
<reference evidence="3" key="1">
    <citation type="journal article" date="2023" name="Mol. Phylogenet. Evol.">
        <title>Genome-scale phylogeny and comparative genomics of the fungal order Sordariales.</title>
        <authorList>
            <person name="Hensen N."/>
            <person name="Bonometti L."/>
            <person name="Westerberg I."/>
            <person name="Brannstrom I.O."/>
            <person name="Guillou S."/>
            <person name="Cros-Aarteil S."/>
            <person name="Calhoun S."/>
            <person name="Haridas S."/>
            <person name="Kuo A."/>
            <person name="Mondo S."/>
            <person name="Pangilinan J."/>
            <person name="Riley R."/>
            <person name="LaButti K."/>
            <person name="Andreopoulos B."/>
            <person name="Lipzen A."/>
            <person name="Chen C."/>
            <person name="Yan M."/>
            <person name="Daum C."/>
            <person name="Ng V."/>
            <person name="Clum A."/>
            <person name="Steindorff A."/>
            <person name="Ohm R.A."/>
            <person name="Martin F."/>
            <person name="Silar P."/>
            <person name="Natvig D.O."/>
            <person name="Lalanne C."/>
            <person name="Gautier V."/>
            <person name="Ament-Velasquez S.L."/>
            <person name="Kruys A."/>
            <person name="Hutchinson M.I."/>
            <person name="Powell A.J."/>
            <person name="Barry K."/>
            <person name="Miller A.N."/>
            <person name="Grigoriev I.V."/>
            <person name="Debuchy R."/>
            <person name="Gladieux P."/>
            <person name="Hiltunen Thoren M."/>
            <person name="Johannesson H."/>
        </authorList>
    </citation>
    <scope>NUCLEOTIDE SEQUENCE</scope>
    <source>
        <strain evidence="3">CBS 731.68</strain>
    </source>
</reference>
<dbReference type="PROSITE" id="PS51340">
    <property type="entry name" value="MOSC"/>
    <property type="match status" value="1"/>
</dbReference>
<keyword evidence="1" id="KW-1133">Transmembrane helix</keyword>
<keyword evidence="1" id="KW-0472">Membrane</keyword>
<dbReference type="InterPro" id="IPR005302">
    <property type="entry name" value="MoCF_Sase_C"/>
</dbReference>
<feature type="domain" description="MOSC" evidence="2">
    <location>
        <begin position="271"/>
        <end position="441"/>
    </location>
</feature>
<evidence type="ECO:0000256" key="1">
    <source>
        <dbReference type="SAM" id="Phobius"/>
    </source>
</evidence>
<gene>
    <name evidence="3" type="ORF">N657DRAFT_642977</name>
</gene>
<evidence type="ECO:0000313" key="3">
    <source>
        <dbReference type="EMBL" id="KAK4126189.1"/>
    </source>
</evidence>
<dbReference type="PANTHER" id="PTHR14237:SF23">
    <property type="entry name" value="MOSC DOMAIN PROTEIN (AFU_ORTHOLOGUE AFUA_7G05900)"/>
    <property type="match status" value="1"/>
</dbReference>
<name>A0AAN6Z6N6_9PEZI</name>
<keyword evidence="4" id="KW-1185">Reference proteome</keyword>